<keyword evidence="4 8" id="KW-0413">Isomerase</keyword>
<feature type="domain" description="Pseudouridine synthase RsuA/RluA-like" evidence="9">
    <location>
        <begin position="95"/>
        <end position="252"/>
    </location>
</feature>
<dbReference type="InterPro" id="IPR006224">
    <property type="entry name" value="PsdUridine_synth_RluA-like_CS"/>
</dbReference>
<evidence type="ECO:0000256" key="2">
    <source>
        <dbReference type="ARBA" id="ARBA00002876"/>
    </source>
</evidence>
<feature type="active site" evidence="6">
    <location>
        <position position="145"/>
    </location>
</feature>
<comment type="catalytic activity">
    <reaction evidence="8">
        <text>a uridine in RNA = a pseudouridine in RNA</text>
        <dbReference type="Rhea" id="RHEA:48348"/>
        <dbReference type="Rhea" id="RHEA-COMP:12068"/>
        <dbReference type="Rhea" id="RHEA-COMP:12069"/>
        <dbReference type="ChEBI" id="CHEBI:65314"/>
        <dbReference type="ChEBI" id="CHEBI:65315"/>
    </reaction>
</comment>
<dbReference type="GO" id="GO:0003723">
    <property type="term" value="F:RNA binding"/>
    <property type="evidence" value="ECO:0007669"/>
    <property type="project" value="UniProtKB-KW"/>
</dbReference>
<dbReference type="EMBL" id="JSWE01000092">
    <property type="protein sequence ID" value="KIE05629.1"/>
    <property type="molecule type" value="Genomic_DNA"/>
</dbReference>
<comment type="catalytic activity">
    <reaction evidence="1">
        <text>uridine(955/2504/2580) in 23S rRNA = pseudouridine(955/2504/2580) in 23S rRNA</text>
        <dbReference type="Rhea" id="RHEA:42528"/>
        <dbReference type="Rhea" id="RHEA-COMP:10099"/>
        <dbReference type="Rhea" id="RHEA-COMP:10100"/>
        <dbReference type="ChEBI" id="CHEBI:65314"/>
        <dbReference type="ChEBI" id="CHEBI:65315"/>
        <dbReference type="EC" id="5.4.99.24"/>
    </reaction>
</comment>
<organism evidence="10 11">
    <name type="scientific">Candidatus Jidaibacter acanthamoebae</name>
    <dbReference type="NCBI Taxonomy" id="86105"/>
    <lineage>
        <taxon>Bacteria</taxon>
        <taxon>Pseudomonadati</taxon>
        <taxon>Pseudomonadota</taxon>
        <taxon>Alphaproteobacteria</taxon>
        <taxon>Rickettsiales</taxon>
        <taxon>Candidatus Midichloriaceae</taxon>
        <taxon>Candidatus Jidaibacter</taxon>
    </lineage>
</organism>
<evidence type="ECO:0000256" key="8">
    <source>
        <dbReference type="RuleBase" id="RU362028"/>
    </source>
</evidence>
<comment type="caution">
    <text evidence="10">The sequence shown here is derived from an EMBL/GenBank/DDBJ whole genome shotgun (WGS) entry which is preliminary data.</text>
</comment>
<dbReference type="CDD" id="cd02869">
    <property type="entry name" value="PseudoU_synth_RluA_like"/>
    <property type="match status" value="1"/>
</dbReference>
<evidence type="ECO:0000256" key="6">
    <source>
        <dbReference type="PIRSR" id="PIRSR606225-1"/>
    </source>
</evidence>
<evidence type="ECO:0000256" key="5">
    <source>
        <dbReference type="ARBA" id="ARBA00036882"/>
    </source>
</evidence>
<dbReference type="CDD" id="cd00165">
    <property type="entry name" value="S4"/>
    <property type="match status" value="1"/>
</dbReference>
<dbReference type="Pfam" id="PF00849">
    <property type="entry name" value="PseudoU_synth_2"/>
    <property type="match status" value="1"/>
</dbReference>
<evidence type="ECO:0000313" key="11">
    <source>
        <dbReference type="Proteomes" id="UP000031258"/>
    </source>
</evidence>
<name>A0A0C1QJD1_9RICK</name>
<protein>
    <recommendedName>
        <fullName evidence="8">Pseudouridine synthase</fullName>
        <ecNumber evidence="8">5.4.99.-</ecNumber>
    </recommendedName>
</protein>
<dbReference type="InterPro" id="IPR036986">
    <property type="entry name" value="S4_RNA-bd_sf"/>
</dbReference>
<evidence type="ECO:0000256" key="7">
    <source>
        <dbReference type="PROSITE-ProRule" id="PRU00182"/>
    </source>
</evidence>
<dbReference type="STRING" id="86105.NF27_DP01730"/>
<dbReference type="PROSITE" id="PS01129">
    <property type="entry name" value="PSI_RLU"/>
    <property type="match status" value="1"/>
</dbReference>
<keyword evidence="7" id="KW-0694">RNA-binding</keyword>
<dbReference type="InterPro" id="IPR020103">
    <property type="entry name" value="PsdUridine_synth_cat_dom_sf"/>
</dbReference>
<evidence type="ECO:0000256" key="4">
    <source>
        <dbReference type="ARBA" id="ARBA00023235"/>
    </source>
</evidence>
<dbReference type="RefSeq" id="WP_039455904.1">
    <property type="nucleotide sequence ID" value="NZ_JSWE01000092.1"/>
</dbReference>
<evidence type="ECO:0000256" key="3">
    <source>
        <dbReference type="ARBA" id="ARBA00010876"/>
    </source>
</evidence>
<comment type="similarity">
    <text evidence="3 8">Belongs to the pseudouridine synthase RluA family.</text>
</comment>
<dbReference type="NCBIfam" id="TIGR00005">
    <property type="entry name" value="rluA_subfam"/>
    <property type="match status" value="1"/>
</dbReference>
<dbReference type="SUPFAM" id="SSF55174">
    <property type="entry name" value="Alpha-L RNA-binding motif"/>
    <property type="match status" value="1"/>
</dbReference>
<dbReference type="GO" id="GO:0160140">
    <property type="term" value="F:23S rRNA pseudouridine(1911/1915/1917) synthase activity"/>
    <property type="evidence" value="ECO:0007669"/>
    <property type="project" value="UniProtKB-EC"/>
</dbReference>
<dbReference type="AlphaFoldDB" id="A0A0C1QJD1"/>
<dbReference type="PATRIC" id="fig|86105.3.peg.723"/>
<dbReference type="SUPFAM" id="SSF55120">
    <property type="entry name" value="Pseudouridine synthase"/>
    <property type="match status" value="1"/>
</dbReference>
<dbReference type="Gene3D" id="3.10.290.10">
    <property type="entry name" value="RNA-binding S4 domain"/>
    <property type="match status" value="1"/>
</dbReference>
<dbReference type="PANTHER" id="PTHR21600">
    <property type="entry name" value="MITOCHONDRIAL RNA PSEUDOURIDINE SYNTHASE"/>
    <property type="match status" value="1"/>
</dbReference>
<dbReference type="PANTHER" id="PTHR21600:SF44">
    <property type="entry name" value="RIBOSOMAL LARGE SUBUNIT PSEUDOURIDINE SYNTHASE D"/>
    <property type="match status" value="1"/>
</dbReference>
<dbReference type="OrthoDB" id="9807829at2"/>
<dbReference type="InterPro" id="IPR006225">
    <property type="entry name" value="PsdUridine_synth_RluC/D"/>
</dbReference>
<dbReference type="InterPro" id="IPR006145">
    <property type="entry name" value="PsdUridine_synth_RsuA/RluA"/>
</dbReference>
<dbReference type="PROSITE" id="PS50889">
    <property type="entry name" value="S4"/>
    <property type="match status" value="1"/>
</dbReference>
<dbReference type="GO" id="GO:0000455">
    <property type="term" value="P:enzyme-directed rRNA pseudouridine synthesis"/>
    <property type="evidence" value="ECO:0007669"/>
    <property type="project" value="TreeGrafter"/>
</dbReference>
<keyword evidence="11" id="KW-1185">Reference proteome</keyword>
<dbReference type="Proteomes" id="UP000031258">
    <property type="component" value="Unassembled WGS sequence"/>
</dbReference>
<reference evidence="10 11" key="1">
    <citation type="submission" date="2014-11" db="EMBL/GenBank/DDBJ databases">
        <title>A Rickettsiales Symbiont of Amoebae With Ancient Features.</title>
        <authorList>
            <person name="Schulz F."/>
            <person name="Martijn J."/>
            <person name="Wascher F."/>
            <person name="Kostanjsek R."/>
            <person name="Ettema T.J."/>
            <person name="Horn M."/>
        </authorList>
    </citation>
    <scope>NUCLEOTIDE SEQUENCE [LARGE SCALE GENOMIC DNA]</scope>
    <source>
        <strain evidence="10 11">UWC36</strain>
    </source>
</reference>
<evidence type="ECO:0000256" key="1">
    <source>
        <dbReference type="ARBA" id="ARBA00000381"/>
    </source>
</evidence>
<gene>
    <name evidence="10" type="ORF">NF27_DP01730</name>
</gene>
<dbReference type="Gene3D" id="3.30.2350.10">
    <property type="entry name" value="Pseudouridine synthase"/>
    <property type="match status" value="1"/>
</dbReference>
<dbReference type="EC" id="5.4.99.-" evidence="8"/>
<comment type="function">
    <text evidence="2">Responsible for synthesis of pseudouridine from uracil at positions 955, 2504 and 2580 in 23S ribosomal RNA.</text>
</comment>
<comment type="catalytic activity">
    <reaction evidence="5">
        <text>uridine(1911/1915/1917) in 23S rRNA = pseudouridine(1911/1915/1917) in 23S rRNA</text>
        <dbReference type="Rhea" id="RHEA:42524"/>
        <dbReference type="Rhea" id="RHEA-COMP:10097"/>
        <dbReference type="Rhea" id="RHEA-COMP:10098"/>
        <dbReference type="ChEBI" id="CHEBI:65314"/>
        <dbReference type="ChEBI" id="CHEBI:65315"/>
        <dbReference type="EC" id="5.4.99.23"/>
    </reaction>
</comment>
<accession>A0A0C1QJD1</accession>
<dbReference type="InterPro" id="IPR050188">
    <property type="entry name" value="RluA_PseudoU_synthase"/>
</dbReference>
<proteinExistence type="inferred from homology"/>
<evidence type="ECO:0000259" key="9">
    <source>
        <dbReference type="Pfam" id="PF00849"/>
    </source>
</evidence>
<sequence>MSKFYKQTFEFVVTLEEQGLRLDKLLAYKLTEFSRTKIKKLIEGDNFYLNDCTFSNISYSVREGDKLRIFVPPCEESILTPKNLDLNIIYEDNELIILDKPPYLTVHPGAGNHNDTLVNALIHHFGNNLSQLGGTQRPGIVHRLDKDTSGLIVIAKDDITHAKLSKQLAEREIKRTYLALVYGTLTPHIGTIQTNIARNPKDRKKMTVVRHEGRVAITRYNVLEKFGGGAISLVECELETGRTHQIRVHLTHKKTPIIGDQTYGTNLNHNLNCFNKETAELIKQFPRQALHAVRLKLTHPFTCQELSFESRLPEDIMQLLAGLRS</sequence>
<evidence type="ECO:0000313" key="10">
    <source>
        <dbReference type="EMBL" id="KIE05629.1"/>
    </source>
</evidence>